<dbReference type="Gene3D" id="3.40.50.300">
    <property type="entry name" value="P-loop containing nucleotide triphosphate hydrolases"/>
    <property type="match status" value="1"/>
</dbReference>
<dbReference type="GO" id="GO:0005524">
    <property type="term" value="F:ATP binding"/>
    <property type="evidence" value="ECO:0007669"/>
    <property type="project" value="UniProtKB-KW"/>
</dbReference>
<keyword evidence="2" id="KW-0813">Transport</keyword>
<evidence type="ECO:0000256" key="5">
    <source>
        <dbReference type="ARBA" id="ARBA00022970"/>
    </source>
</evidence>
<organism evidence="7 8">
    <name type="scientific">Alkalihalophilus pseudofirmus</name>
    <name type="common">Bacillus pseudofirmus</name>
    <dbReference type="NCBI Taxonomy" id="79885"/>
    <lineage>
        <taxon>Bacteria</taxon>
        <taxon>Bacillati</taxon>
        <taxon>Bacillota</taxon>
        <taxon>Bacilli</taxon>
        <taxon>Bacillales</taxon>
        <taxon>Bacillaceae</taxon>
        <taxon>Alkalihalophilus</taxon>
    </lineage>
</organism>
<dbReference type="InterPro" id="IPR003593">
    <property type="entry name" value="AAA+_ATPase"/>
</dbReference>
<dbReference type="CDD" id="cd03224">
    <property type="entry name" value="ABC_TM1139_LivF_branched"/>
    <property type="match status" value="1"/>
</dbReference>
<evidence type="ECO:0000256" key="1">
    <source>
        <dbReference type="ARBA" id="ARBA00005417"/>
    </source>
</evidence>
<dbReference type="RefSeq" id="WP_075683680.1">
    <property type="nucleotide sequence ID" value="NZ_CP117835.1"/>
</dbReference>
<sequence>MLVLKDLSVSHGQEDVLRSVNLTVEEGELVVLLGANGAGKSTLFHTLSGLVRPTSGELSFKGNSLKGRSPSQIVRDGIVQCAEGRMLFAQMSVHDNLKMGAFTYKRNKKELMRQLDYVYTLFPDLAGKRHSPAGSLSGGQQQMVAIGRALMAKPKLLLLDEPSLGLAPLIVEQMFSIIKEINKEGVTVLLAEQNAYAALSVSTRGYVLEGGRLNVEGTKEELLQNEEIRKAYIGA</sequence>
<evidence type="ECO:0000256" key="4">
    <source>
        <dbReference type="ARBA" id="ARBA00022840"/>
    </source>
</evidence>
<dbReference type="InterPro" id="IPR052156">
    <property type="entry name" value="BCAA_Transport_ATP-bd_LivF"/>
</dbReference>
<comment type="similarity">
    <text evidence="1">Belongs to the ABC transporter superfamily.</text>
</comment>
<dbReference type="GO" id="GO:0016887">
    <property type="term" value="F:ATP hydrolysis activity"/>
    <property type="evidence" value="ECO:0007669"/>
    <property type="project" value="InterPro"/>
</dbReference>
<dbReference type="InterPro" id="IPR003439">
    <property type="entry name" value="ABC_transporter-like_ATP-bd"/>
</dbReference>
<feature type="domain" description="ABC transporter" evidence="6">
    <location>
        <begin position="2"/>
        <end position="235"/>
    </location>
</feature>
<dbReference type="InterPro" id="IPR027417">
    <property type="entry name" value="P-loop_NTPase"/>
</dbReference>
<evidence type="ECO:0000256" key="2">
    <source>
        <dbReference type="ARBA" id="ARBA00022448"/>
    </source>
</evidence>
<dbReference type="GO" id="GO:0015658">
    <property type="term" value="F:branched-chain amino acid transmembrane transporter activity"/>
    <property type="evidence" value="ECO:0007669"/>
    <property type="project" value="TreeGrafter"/>
</dbReference>
<keyword evidence="3" id="KW-0547">Nucleotide-binding</keyword>
<dbReference type="GO" id="GO:0015807">
    <property type="term" value="P:L-amino acid transport"/>
    <property type="evidence" value="ECO:0007669"/>
    <property type="project" value="TreeGrafter"/>
</dbReference>
<evidence type="ECO:0000259" key="6">
    <source>
        <dbReference type="PROSITE" id="PS50893"/>
    </source>
</evidence>
<keyword evidence="5" id="KW-0029">Amino-acid transport</keyword>
<dbReference type="PANTHER" id="PTHR43820">
    <property type="entry name" value="HIGH-AFFINITY BRANCHED-CHAIN AMINO ACID TRANSPORT ATP-BINDING PROTEIN LIVF"/>
    <property type="match status" value="1"/>
</dbReference>
<dbReference type="AlphaFoldDB" id="A0AAJ2NK93"/>
<dbReference type="EMBL" id="JAWJAY010000001">
    <property type="protein sequence ID" value="MDV2883971.1"/>
    <property type="molecule type" value="Genomic_DNA"/>
</dbReference>
<gene>
    <name evidence="7" type="ORF">RYX45_02170</name>
</gene>
<dbReference type="SMART" id="SM00382">
    <property type="entry name" value="AAA"/>
    <property type="match status" value="1"/>
</dbReference>
<evidence type="ECO:0000313" key="7">
    <source>
        <dbReference type="EMBL" id="MDV2883971.1"/>
    </source>
</evidence>
<comment type="caution">
    <text evidence="7">The sequence shown here is derived from an EMBL/GenBank/DDBJ whole genome shotgun (WGS) entry which is preliminary data.</text>
</comment>
<dbReference type="PROSITE" id="PS00211">
    <property type="entry name" value="ABC_TRANSPORTER_1"/>
    <property type="match status" value="1"/>
</dbReference>
<accession>A0AAJ2NK93</accession>
<dbReference type="PANTHER" id="PTHR43820:SF4">
    <property type="entry name" value="HIGH-AFFINITY BRANCHED-CHAIN AMINO ACID TRANSPORT ATP-BINDING PROTEIN LIVF"/>
    <property type="match status" value="1"/>
</dbReference>
<name>A0AAJ2NK93_ALKPS</name>
<protein>
    <submittedName>
        <fullName evidence="7">ABC transporter ATP-binding protein</fullName>
    </submittedName>
</protein>
<dbReference type="Pfam" id="PF00005">
    <property type="entry name" value="ABC_tran"/>
    <property type="match status" value="1"/>
</dbReference>
<dbReference type="InterPro" id="IPR017871">
    <property type="entry name" value="ABC_transporter-like_CS"/>
</dbReference>
<dbReference type="PROSITE" id="PS50893">
    <property type="entry name" value="ABC_TRANSPORTER_2"/>
    <property type="match status" value="1"/>
</dbReference>
<dbReference type="SUPFAM" id="SSF52540">
    <property type="entry name" value="P-loop containing nucleoside triphosphate hydrolases"/>
    <property type="match status" value="1"/>
</dbReference>
<evidence type="ECO:0000313" key="8">
    <source>
        <dbReference type="Proteomes" id="UP001285636"/>
    </source>
</evidence>
<evidence type="ECO:0000256" key="3">
    <source>
        <dbReference type="ARBA" id="ARBA00022741"/>
    </source>
</evidence>
<keyword evidence="4 7" id="KW-0067">ATP-binding</keyword>
<proteinExistence type="inferred from homology"/>
<dbReference type="Proteomes" id="UP001285636">
    <property type="component" value="Unassembled WGS sequence"/>
</dbReference>
<reference evidence="7" key="1">
    <citation type="submission" date="2023-10" db="EMBL/GenBank/DDBJ databases">
        <title>Screening of Alkalihalophilus pseudofirmusBZ-TG-HK211 and Its Alleviation of Salt Stress on Rapeseed Growth.</title>
        <authorList>
            <person name="Zhao B."/>
            <person name="Guo T."/>
        </authorList>
    </citation>
    <scope>NUCLEOTIDE SEQUENCE</scope>
    <source>
        <strain evidence="7">BZ-TG-HK211</strain>
    </source>
</reference>